<sequence length="215" mass="23750">MSKPPTTANSGKHRLVFSYISNFVIDCVRMCAGLNLARGVTEIRKVQSLLSTITGVVMNSESYAYIYLPVLLPLLRNGGVDEILNLLRKLWASAEARWAQRGTSPGAEDKEEAELSKNLDSVVTTLLSQLNIFIEDESFYNSTNRSSLAMFLDDVPDSPGGAVPPPTITNYREALLERLRVKIVTVYISLWTTPALPYVPSKVLDSLIRGLSTLE</sequence>
<gene>
    <name evidence="1" type="ORF">EV182_007291</name>
</gene>
<comment type="caution">
    <text evidence="1">The sequence shown here is derived from an EMBL/GenBank/DDBJ whole genome shotgun (WGS) entry which is preliminary data.</text>
</comment>
<dbReference type="Proteomes" id="UP001145114">
    <property type="component" value="Unassembled WGS sequence"/>
</dbReference>
<keyword evidence="2" id="KW-1185">Reference proteome</keyword>
<dbReference type="EMBL" id="JAMZIH010008464">
    <property type="protein sequence ID" value="KAJ1672097.1"/>
    <property type="molecule type" value="Genomic_DNA"/>
</dbReference>
<organism evidence="1 2">
    <name type="scientific">Spiromyces aspiralis</name>
    <dbReference type="NCBI Taxonomy" id="68401"/>
    <lineage>
        <taxon>Eukaryota</taxon>
        <taxon>Fungi</taxon>
        <taxon>Fungi incertae sedis</taxon>
        <taxon>Zoopagomycota</taxon>
        <taxon>Kickxellomycotina</taxon>
        <taxon>Kickxellomycetes</taxon>
        <taxon>Kickxellales</taxon>
        <taxon>Kickxellaceae</taxon>
        <taxon>Spiromyces</taxon>
    </lineage>
</organism>
<proteinExistence type="predicted"/>
<evidence type="ECO:0000313" key="2">
    <source>
        <dbReference type="Proteomes" id="UP001145114"/>
    </source>
</evidence>
<name>A0ACC1HEL0_9FUNG</name>
<accession>A0ACC1HEL0</accession>
<feature type="non-terminal residue" evidence="1">
    <location>
        <position position="215"/>
    </location>
</feature>
<evidence type="ECO:0000313" key="1">
    <source>
        <dbReference type="EMBL" id="KAJ1672097.1"/>
    </source>
</evidence>
<protein>
    <submittedName>
        <fullName evidence="1">Uncharacterized protein</fullName>
    </submittedName>
</protein>
<reference evidence="1" key="1">
    <citation type="submission" date="2022-06" db="EMBL/GenBank/DDBJ databases">
        <title>Phylogenomic reconstructions and comparative analyses of Kickxellomycotina fungi.</title>
        <authorList>
            <person name="Reynolds N.K."/>
            <person name="Stajich J.E."/>
            <person name="Barry K."/>
            <person name="Grigoriev I.V."/>
            <person name="Crous P."/>
            <person name="Smith M.E."/>
        </authorList>
    </citation>
    <scope>NUCLEOTIDE SEQUENCE</scope>
    <source>
        <strain evidence="1">RSA 2271</strain>
    </source>
</reference>